<dbReference type="EMBL" id="CP096983">
    <property type="protein sequence ID" value="URZ10031.1"/>
    <property type="molecule type" value="Genomic_DNA"/>
</dbReference>
<dbReference type="Proteomes" id="UP000190951">
    <property type="component" value="Chromosome"/>
</dbReference>
<dbReference type="STRING" id="84029.CROST_15340"/>
<reference evidence="1 2" key="1">
    <citation type="submission" date="2022-04" db="EMBL/GenBank/DDBJ databases">
        <title>Genome sequence of C. roseum typestrain.</title>
        <authorList>
            <person name="Poehlein A."/>
            <person name="Schoch T."/>
            <person name="Duerre P."/>
            <person name="Daniel R."/>
        </authorList>
    </citation>
    <scope>NUCLEOTIDE SEQUENCE [LARGE SCALE GENOMIC DNA]</scope>
    <source>
        <strain evidence="1 2">DSM 7320</strain>
    </source>
</reference>
<dbReference type="AlphaFoldDB" id="A0A1S8L9Z0"/>
<protein>
    <submittedName>
        <fullName evidence="1">Uncharacterized protein</fullName>
    </submittedName>
</protein>
<keyword evidence="2" id="KW-1185">Reference proteome</keyword>
<name>A0A1S8L9Z0_9CLOT</name>
<evidence type="ECO:0000313" key="1">
    <source>
        <dbReference type="EMBL" id="URZ10031.1"/>
    </source>
</evidence>
<dbReference type="RefSeq" id="WP_077833113.1">
    <property type="nucleotide sequence ID" value="NZ_CP096983.1"/>
</dbReference>
<sequence>MDPKVVDIIKIIIGILGVILSIVLLYFSIIHNYQGKIEEKIEVPKLDDIKGSEGTSGLDTVILDNADDTFIIDKPEVEENQGSKDDTVCL</sequence>
<evidence type="ECO:0000313" key="2">
    <source>
        <dbReference type="Proteomes" id="UP000190951"/>
    </source>
</evidence>
<organism evidence="1 2">
    <name type="scientific">Clostridium felsineum</name>
    <dbReference type="NCBI Taxonomy" id="36839"/>
    <lineage>
        <taxon>Bacteria</taxon>
        <taxon>Bacillati</taxon>
        <taxon>Bacillota</taxon>
        <taxon>Clostridia</taxon>
        <taxon>Eubacteriales</taxon>
        <taxon>Clostridiaceae</taxon>
        <taxon>Clostridium</taxon>
    </lineage>
</organism>
<dbReference type="KEGG" id="crw:CROST_007390"/>
<accession>A0A1S8L9Z0</accession>
<proteinExistence type="predicted"/>
<gene>
    <name evidence="1" type="ORF">CROST_007390</name>
</gene>